<sequence length="209" mass="21348">MVRDLVVIGAGGFGRETIDVIRAINEQQPTWNLVGVADDAPSATNLGRLSALGVSHLGSIGDIPRGLAVAVAVGQPSTRKRIVATLTERWHSYPSLAHPGNRVGSAFRHGIGLISLPGASIGTNVTLGDHVHLSANAVVGHDSQLGNYVSVNPNATVSGEVHLDEGSLIGAGSVILQGLRVGRQSTVGAGACVVRNTPDLTTVKGVPAT</sequence>
<proteinExistence type="predicted"/>
<evidence type="ECO:0000313" key="3">
    <source>
        <dbReference type="Proteomes" id="UP001056455"/>
    </source>
</evidence>
<dbReference type="InterPro" id="IPR011004">
    <property type="entry name" value="Trimer_LpxA-like_sf"/>
</dbReference>
<dbReference type="PANTHER" id="PTHR43300">
    <property type="entry name" value="ACETYLTRANSFERASE"/>
    <property type="match status" value="1"/>
</dbReference>
<dbReference type="PANTHER" id="PTHR43300:SF7">
    <property type="entry name" value="UDP-N-ACETYLBACILLOSAMINE N-ACETYLTRANSFERASE"/>
    <property type="match status" value="1"/>
</dbReference>
<evidence type="ECO:0000259" key="1">
    <source>
        <dbReference type="Pfam" id="PF17836"/>
    </source>
</evidence>
<dbReference type="EMBL" id="CP099489">
    <property type="protein sequence ID" value="USQ79777.1"/>
    <property type="molecule type" value="Genomic_DNA"/>
</dbReference>
<dbReference type="CDD" id="cd03360">
    <property type="entry name" value="LbH_AT_putative"/>
    <property type="match status" value="1"/>
</dbReference>
<dbReference type="InterPro" id="IPR001451">
    <property type="entry name" value="Hexapep"/>
</dbReference>
<feature type="domain" description="PglD N-terminal" evidence="1">
    <location>
        <begin position="4"/>
        <end position="85"/>
    </location>
</feature>
<dbReference type="Pfam" id="PF00132">
    <property type="entry name" value="Hexapep"/>
    <property type="match status" value="1"/>
</dbReference>
<dbReference type="InterPro" id="IPR050179">
    <property type="entry name" value="Trans_hexapeptide_repeat"/>
</dbReference>
<dbReference type="InterPro" id="IPR020019">
    <property type="entry name" value="AcTrfase_PglD-like"/>
</dbReference>
<dbReference type="SUPFAM" id="SSF51161">
    <property type="entry name" value="Trimeric LpxA-like enzymes"/>
    <property type="match status" value="1"/>
</dbReference>
<evidence type="ECO:0000313" key="2">
    <source>
        <dbReference type="EMBL" id="USQ79777.1"/>
    </source>
</evidence>
<dbReference type="Gene3D" id="2.160.10.10">
    <property type="entry name" value="Hexapeptide repeat proteins"/>
    <property type="match status" value="1"/>
</dbReference>
<protein>
    <submittedName>
        <fullName evidence="2">NeuD/PglB/VioB family sugar acetyltransferase</fullName>
    </submittedName>
</protein>
<dbReference type="InterPro" id="IPR041561">
    <property type="entry name" value="PglD_N"/>
</dbReference>
<accession>A0ABY4YSN0</accession>
<dbReference type="Proteomes" id="UP001056455">
    <property type="component" value="Chromosome"/>
</dbReference>
<keyword evidence="3" id="KW-1185">Reference proteome</keyword>
<gene>
    <name evidence="2" type="ORF">NF556_19670</name>
</gene>
<dbReference type="NCBIfam" id="TIGR03570">
    <property type="entry name" value="NeuD_NnaD"/>
    <property type="match status" value="1"/>
</dbReference>
<name>A0ABY4YSN0_9MICO</name>
<dbReference type="Pfam" id="PF17836">
    <property type="entry name" value="PglD_N"/>
    <property type="match status" value="1"/>
</dbReference>
<organism evidence="2 3">
    <name type="scientific">Ornithinimicrobium faecis</name>
    <dbReference type="NCBI Taxonomy" id="2934158"/>
    <lineage>
        <taxon>Bacteria</taxon>
        <taxon>Bacillati</taxon>
        <taxon>Actinomycetota</taxon>
        <taxon>Actinomycetes</taxon>
        <taxon>Micrococcales</taxon>
        <taxon>Ornithinimicrobiaceae</taxon>
        <taxon>Ornithinimicrobium</taxon>
    </lineage>
</organism>
<dbReference type="Gene3D" id="3.40.50.20">
    <property type="match status" value="1"/>
</dbReference>
<dbReference type="RefSeq" id="WP_252592881.1">
    <property type="nucleotide sequence ID" value="NZ_CP099489.1"/>
</dbReference>
<reference evidence="2" key="1">
    <citation type="submission" date="2022-06" db="EMBL/GenBank/DDBJ databases">
        <title>Ornithinimicrobium HY1793.</title>
        <authorList>
            <person name="Huang Y."/>
        </authorList>
    </citation>
    <scope>NUCLEOTIDE SEQUENCE</scope>
    <source>
        <strain evidence="2">HY1793</strain>
    </source>
</reference>